<organism evidence="1 2">
    <name type="scientific">Halopseudomonas pachastrellae</name>
    <dbReference type="NCBI Taxonomy" id="254161"/>
    <lineage>
        <taxon>Bacteria</taxon>
        <taxon>Pseudomonadati</taxon>
        <taxon>Pseudomonadota</taxon>
        <taxon>Gammaproteobacteria</taxon>
        <taxon>Pseudomonadales</taxon>
        <taxon>Pseudomonadaceae</taxon>
        <taxon>Halopseudomonas</taxon>
    </lineage>
</organism>
<gene>
    <name evidence="1" type="ORF">BXT89_07135</name>
</gene>
<comment type="caution">
    <text evidence="1">The sequence shown here is derived from an EMBL/GenBank/DDBJ whole genome shotgun (WGS) entry which is preliminary data.</text>
</comment>
<protein>
    <recommendedName>
        <fullName evidence="3">Prepilin-type N-terminal cleavage/methylation domain-containing protein</fullName>
    </recommendedName>
</protein>
<reference evidence="1 2" key="1">
    <citation type="submission" date="2017-01" db="EMBL/GenBank/DDBJ databases">
        <title>Draft genome sequence of Pseudomonas pachastrellae type strain CCUG 46540T from a deep sea.</title>
        <authorList>
            <person name="Gomila M."/>
            <person name="Mulet M."/>
            <person name="Lalucat J."/>
            <person name="Garcia-Valdes E."/>
        </authorList>
    </citation>
    <scope>NUCLEOTIDE SEQUENCE [LARGE SCALE GENOMIC DNA]</scope>
    <source>
        <strain evidence="1 2">CCUG 46540</strain>
    </source>
</reference>
<keyword evidence="2" id="KW-1185">Reference proteome</keyword>
<dbReference type="EMBL" id="MUBC01000012">
    <property type="protein sequence ID" value="ONM44530.1"/>
    <property type="molecule type" value="Genomic_DNA"/>
</dbReference>
<accession>A0A1S8DIT9</accession>
<evidence type="ECO:0000313" key="1">
    <source>
        <dbReference type="EMBL" id="ONM44530.1"/>
    </source>
</evidence>
<dbReference type="OrthoDB" id="5296662at2"/>
<dbReference type="STRING" id="254161.SAMN05216256_102183"/>
<dbReference type="RefSeq" id="WP_083726125.1">
    <property type="nucleotide sequence ID" value="NZ_FOUD01000002.1"/>
</dbReference>
<sequence length="252" mass="27606">MRGRLSGFGLVELLVSMALGLLLTMALMQTLLGSRDSLLLLRHGNQLQEDARYLMGRLATDLRAAGSEGCLDLQLGSGLALPEPLAQPVSYQGGVLQIVTALPVRVQADAATTYRPGTFGARWLVAGNCRDRVSITEDTVQLQPGDWLLALRQLEYRQQDDRVQVRLNGSGNFETLIEQVVDFRVQFALASDAALPDAGGRYQPMLTPGEQPRLRSVRVSLALSDNPGSPQAGRLLTQRFTQVTRLRNRPDQ</sequence>
<proteinExistence type="predicted"/>
<evidence type="ECO:0000313" key="2">
    <source>
        <dbReference type="Proteomes" id="UP000242847"/>
    </source>
</evidence>
<dbReference type="AlphaFoldDB" id="A0A1S8DIT9"/>
<name>A0A1S8DIT9_9GAMM</name>
<evidence type="ECO:0008006" key="3">
    <source>
        <dbReference type="Google" id="ProtNLM"/>
    </source>
</evidence>
<dbReference type="Proteomes" id="UP000242847">
    <property type="component" value="Unassembled WGS sequence"/>
</dbReference>